<dbReference type="EMBL" id="CM042044">
    <property type="protein sequence ID" value="KAI3686608.1"/>
    <property type="molecule type" value="Genomic_DNA"/>
</dbReference>
<comment type="caution">
    <text evidence="1">The sequence shown here is derived from an EMBL/GenBank/DDBJ whole genome shotgun (WGS) entry which is preliminary data.</text>
</comment>
<dbReference type="Proteomes" id="UP001056120">
    <property type="component" value="Linkage Group LG27"/>
</dbReference>
<organism evidence="1 2">
    <name type="scientific">Smallanthus sonchifolius</name>
    <dbReference type="NCBI Taxonomy" id="185202"/>
    <lineage>
        <taxon>Eukaryota</taxon>
        <taxon>Viridiplantae</taxon>
        <taxon>Streptophyta</taxon>
        <taxon>Embryophyta</taxon>
        <taxon>Tracheophyta</taxon>
        <taxon>Spermatophyta</taxon>
        <taxon>Magnoliopsida</taxon>
        <taxon>eudicotyledons</taxon>
        <taxon>Gunneridae</taxon>
        <taxon>Pentapetalae</taxon>
        <taxon>asterids</taxon>
        <taxon>campanulids</taxon>
        <taxon>Asterales</taxon>
        <taxon>Asteraceae</taxon>
        <taxon>Asteroideae</taxon>
        <taxon>Heliantheae alliance</taxon>
        <taxon>Millerieae</taxon>
        <taxon>Smallanthus</taxon>
    </lineage>
</organism>
<proteinExistence type="predicted"/>
<sequence>MLAYYYFTTVCRASASNMKSITLRHTSGDDSTGEKTKRIATGVMQSIATLWLLCAKQAIIASRKLKQNSKISSESPMIQRPKKLIATISNKAIMMRHRKRSTGAAGNLRDDGGDDGLWQREILMGDKCQPLDFSGVIYYDRDGKRTDEFPTRSPRASPIPGYVAKFDWVPPHER</sequence>
<evidence type="ECO:0000313" key="1">
    <source>
        <dbReference type="EMBL" id="KAI3686608.1"/>
    </source>
</evidence>
<accession>A0ACB8YMG1</accession>
<name>A0ACB8YMG1_9ASTR</name>
<reference evidence="2" key="1">
    <citation type="journal article" date="2022" name="Mol. Ecol. Resour.">
        <title>The genomes of chicory, endive, great burdock and yacon provide insights into Asteraceae palaeo-polyploidization history and plant inulin production.</title>
        <authorList>
            <person name="Fan W."/>
            <person name="Wang S."/>
            <person name="Wang H."/>
            <person name="Wang A."/>
            <person name="Jiang F."/>
            <person name="Liu H."/>
            <person name="Zhao H."/>
            <person name="Xu D."/>
            <person name="Zhang Y."/>
        </authorList>
    </citation>
    <scope>NUCLEOTIDE SEQUENCE [LARGE SCALE GENOMIC DNA]</scope>
    <source>
        <strain evidence="2">cv. Yunnan</strain>
    </source>
</reference>
<keyword evidence="2" id="KW-1185">Reference proteome</keyword>
<evidence type="ECO:0000313" key="2">
    <source>
        <dbReference type="Proteomes" id="UP001056120"/>
    </source>
</evidence>
<reference evidence="1 2" key="2">
    <citation type="journal article" date="2022" name="Mol. Ecol. Resour.">
        <title>The genomes of chicory, endive, great burdock and yacon provide insights into Asteraceae paleo-polyploidization history and plant inulin production.</title>
        <authorList>
            <person name="Fan W."/>
            <person name="Wang S."/>
            <person name="Wang H."/>
            <person name="Wang A."/>
            <person name="Jiang F."/>
            <person name="Liu H."/>
            <person name="Zhao H."/>
            <person name="Xu D."/>
            <person name="Zhang Y."/>
        </authorList>
    </citation>
    <scope>NUCLEOTIDE SEQUENCE [LARGE SCALE GENOMIC DNA]</scope>
    <source>
        <strain evidence="2">cv. Yunnan</strain>
        <tissue evidence="1">Leaves</tissue>
    </source>
</reference>
<gene>
    <name evidence="1" type="ORF">L1987_80288</name>
</gene>
<protein>
    <submittedName>
        <fullName evidence="1">Uncharacterized protein</fullName>
    </submittedName>
</protein>